<sequence length="476" mass="49404">MTLQRPSLALAALAFGLTANTLAITNIFPYAPFMAKAFGLTADDRELGFYAGFFMSSLMLGAGLSAYAWGVVADRHGRKRVILFGLASSVAPQLLFGVATSMAWALTCRFVIGLLNGVSGAAKALAPELVPPSEQAGVMSMIAATWGLGNLLGPAIGGTLSRYHLCEAEAASGAPSAGCPAFPFLWPNLVCAAAAAAGGVAVALLLPDDRRRAERAALRDATHAPSDAPSDAAPPPPRAAAAPVGFYGCVALLDIINSEVFPLWCVAPRPSGGLGLGANEVGAVLSVSGLALLVFQLLIFPCISRRVSVTRSCSCACALCGPLYLLLPFITRFEDDRLVMGALLVYLCLLRCAAGTTFTCAFTILNNGVPPDERGKMQGVAMTVGSIARGVGPTLGAELFAWSLTNGLPSPFDIHFTFVLLCLFNTVPVAIAMCAFTRALDRPFGATDTRTDAPSDGFKPKDIEIAPAAPSGHVRP</sequence>
<accession>A0AB34J756</accession>
<dbReference type="PANTHER" id="PTHR23504:SF15">
    <property type="entry name" value="MAJOR FACILITATOR SUPERFAMILY (MFS) PROFILE DOMAIN-CONTAINING PROTEIN"/>
    <property type="match status" value="1"/>
</dbReference>
<dbReference type="EMBL" id="JBGBPQ010000013">
    <property type="protein sequence ID" value="KAL1512137.1"/>
    <property type="molecule type" value="Genomic_DNA"/>
</dbReference>
<dbReference type="GO" id="GO:0016020">
    <property type="term" value="C:membrane"/>
    <property type="evidence" value="ECO:0007669"/>
    <property type="project" value="UniProtKB-SubCell"/>
</dbReference>
<comment type="subcellular location">
    <subcellularLocation>
        <location evidence="1">Membrane</location>
        <topology evidence="1">Multi-pass membrane protein</topology>
    </subcellularLocation>
</comment>
<dbReference type="PROSITE" id="PS50850">
    <property type="entry name" value="MFS"/>
    <property type="match status" value="1"/>
</dbReference>
<protein>
    <recommendedName>
        <fullName evidence="8">Major facilitator superfamily (MFS) profile domain-containing protein</fullName>
    </recommendedName>
</protein>
<feature type="region of interest" description="Disordered" evidence="6">
    <location>
        <begin position="216"/>
        <end position="237"/>
    </location>
</feature>
<feature type="transmembrane region" description="Helical" evidence="7">
    <location>
        <begin position="343"/>
        <end position="365"/>
    </location>
</feature>
<feature type="transmembrane region" description="Helical" evidence="7">
    <location>
        <begin position="414"/>
        <end position="436"/>
    </location>
</feature>
<feature type="transmembrane region" description="Helical" evidence="7">
    <location>
        <begin position="81"/>
        <end position="106"/>
    </location>
</feature>
<feature type="domain" description="Major facilitator superfamily (MFS) profile" evidence="8">
    <location>
        <begin position="9"/>
        <end position="440"/>
    </location>
</feature>
<dbReference type="GO" id="GO:0022857">
    <property type="term" value="F:transmembrane transporter activity"/>
    <property type="evidence" value="ECO:0007669"/>
    <property type="project" value="InterPro"/>
</dbReference>
<dbReference type="InterPro" id="IPR011701">
    <property type="entry name" value="MFS"/>
</dbReference>
<organism evidence="9 10">
    <name type="scientific">Prymnesium parvum</name>
    <name type="common">Toxic golden alga</name>
    <dbReference type="NCBI Taxonomy" id="97485"/>
    <lineage>
        <taxon>Eukaryota</taxon>
        <taxon>Haptista</taxon>
        <taxon>Haptophyta</taxon>
        <taxon>Prymnesiophyceae</taxon>
        <taxon>Prymnesiales</taxon>
        <taxon>Prymnesiaceae</taxon>
        <taxon>Prymnesium</taxon>
    </lineage>
</organism>
<name>A0AB34J756_PRYPA</name>
<comment type="caution">
    <text evidence="9">The sequence shown here is derived from an EMBL/GenBank/DDBJ whole genome shotgun (WGS) entry which is preliminary data.</text>
</comment>
<proteinExistence type="predicted"/>
<feature type="transmembrane region" description="Helical" evidence="7">
    <location>
        <begin position="281"/>
        <end position="300"/>
    </location>
</feature>
<dbReference type="Pfam" id="PF07690">
    <property type="entry name" value="MFS_1"/>
    <property type="match status" value="1"/>
</dbReference>
<keyword evidence="5 7" id="KW-0472">Membrane</keyword>
<evidence type="ECO:0000256" key="4">
    <source>
        <dbReference type="ARBA" id="ARBA00022989"/>
    </source>
</evidence>
<evidence type="ECO:0000313" key="10">
    <source>
        <dbReference type="Proteomes" id="UP001515480"/>
    </source>
</evidence>
<evidence type="ECO:0000256" key="6">
    <source>
        <dbReference type="SAM" id="MobiDB-lite"/>
    </source>
</evidence>
<dbReference type="InterPro" id="IPR020846">
    <property type="entry name" value="MFS_dom"/>
</dbReference>
<feature type="transmembrane region" description="Helical" evidence="7">
    <location>
        <begin position="184"/>
        <end position="206"/>
    </location>
</feature>
<feature type="transmembrane region" description="Helical" evidence="7">
    <location>
        <begin position="47"/>
        <end position="69"/>
    </location>
</feature>
<reference evidence="9 10" key="1">
    <citation type="journal article" date="2024" name="Science">
        <title>Giant polyketide synthase enzymes in the biosynthesis of giant marine polyether toxins.</title>
        <authorList>
            <person name="Fallon T.R."/>
            <person name="Shende V.V."/>
            <person name="Wierzbicki I.H."/>
            <person name="Pendleton A.L."/>
            <person name="Watervoot N.F."/>
            <person name="Auber R.P."/>
            <person name="Gonzalez D.J."/>
            <person name="Wisecaver J.H."/>
            <person name="Moore B.S."/>
        </authorList>
    </citation>
    <scope>NUCLEOTIDE SEQUENCE [LARGE SCALE GENOMIC DNA]</scope>
    <source>
        <strain evidence="9 10">12B1</strain>
    </source>
</reference>
<evidence type="ECO:0000256" key="5">
    <source>
        <dbReference type="ARBA" id="ARBA00023136"/>
    </source>
</evidence>
<feature type="compositionally biased region" description="Basic and acidic residues" evidence="6">
    <location>
        <begin position="449"/>
        <end position="464"/>
    </location>
</feature>
<dbReference type="PANTHER" id="PTHR23504">
    <property type="entry name" value="MAJOR FACILITATOR SUPERFAMILY DOMAIN-CONTAINING PROTEIN 10"/>
    <property type="match status" value="1"/>
</dbReference>
<dbReference type="Gene3D" id="1.20.1250.20">
    <property type="entry name" value="MFS general substrate transporter like domains"/>
    <property type="match status" value="1"/>
</dbReference>
<evidence type="ECO:0000256" key="3">
    <source>
        <dbReference type="ARBA" id="ARBA00022692"/>
    </source>
</evidence>
<keyword evidence="2" id="KW-0813">Transport</keyword>
<dbReference type="AlphaFoldDB" id="A0AB34J756"/>
<evidence type="ECO:0000256" key="2">
    <source>
        <dbReference type="ARBA" id="ARBA00022448"/>
    </source>
</evidence>
<keyword evidence="10" id="KW-1185">Reference proteome</keyword>
<dbReference type="Proteomes" id="UP001515480">
    <property type="component" value="Unassembled WGS sequence"/>
</dbReference>
<gene>
    <name evidence="9" type="ORF">AB1Y20_005405</name>
</gene>
<dbReference type="InterPro" id="IPR036259">
    <property type="entry name" value="MFS_trans_sf"/>
</dbReference>
<keyword evidence="3 7" id="KW-0812">Transmembrane</keyword>
<dbReference type="SUPFAM" id="SSF103473">
    <property type="entry name" value="MFS general substrate transporter"/>
    <property type="match status" value="1"/>
</dbReference>
<evidence type="ECO:0000259" key="8">
    <source>
        <dbReference type="PROSITE" id="PS50850"/>
    </source>
</evidence>
<dbReference type="CDD" id="cd17330">
    <property type="entry name" value="MFS_SLC46_TetA_like"/>
    <property type="match status" value="1"/>
</dbReference>
<feature type="region of interest" description="Disordered" evidence="6">
    <location>
        <begin position="447"/>
        <end position="476"/>
    </location>
</feature>
<evidence type="ECO:0000313" key="9">
    <source>
        <dbReference type="EMBL" id="KAL1512137.1"/>
    </source>
</evidence>
<evidence type="ECO:0000256" key="1">
    <source>
        <dbReference type="ARBA" id="ARBA00004141"/>
    </source>
</evidence>
<evidence type="ECO:0000256" key="7">
    <source>
        <dbReference type="SAM" id="Phobius"/>
    </source>
</evidence>
<feature type="transmembrane region" description="Helical" evidence="7">
    <location>
        <begin position="312"/>
        <end position="331"/>
    </location>
</feature>
<keyword evidence="4 7" id="KW-1133">Transmembrane helix</keyword>